<name>A0A059W1J5_STRNR</name>
<dbReference type="EMBL" id="BHXC01000006">
    <property type="protein sequence ID" value="GCB89384.1"/>
    <property type="molecule type" value="Genomic_DNA"/>
</dbReference>
<organism evidence="2 3">
    <name type="scientific">Streptomyces noursei</name>
    <name type="common">Streptomyces albulus</name>
    <dbReference type="NCBI Taxonomy" id="1971"/>
    <lineage>
        <taxon>Bacteria</taxon>
        <taxon>Bacillati</taxon>
        <taxon>Actinomycetota</taxon>
        <taxon>Actinomycetes</taxon>
        <taxon>Kitasatosporales</taxon>
        <taxon>Streptomycetaceae</taxon>
        <taxon>Streptomyces</taxon>
    </lineage>
</organism>
<sequence>MERHANKRVGRFGAVDRERVQTVRRPRGRAHARDVAGRTGAWRTSAECDPAGVPRAALRRRAVQQVTVPLRSAWPSSLLSSAQYTGLVPFTHASAPATEKPSLL</sequence>
<feature type="region of interest" description="Disordered" evidence="1">
    <location>
        <begin position="22"/>
        <end position="51"/>
    </location>
</feature>
<evidence type="ECO:0000313" key="2">
    <source>
        <dbReference type="EMBL" id="GCB89384.1"/>
    </source>
</evidence>
<gene>
    <name evidence="2" type="ORF">SALB_02058</name>
</gene>
<dbReference type="AlphaFoldDB" id="A0A059W1J5"/>
<protein>
    <submittedName>
        <fullName evidence="2">Uncharacterized protein</fullName>
    </submittedName>
</protein>
<comment type="caution">
    <text evidence="2">The sequence shown here is derived from an EMBL/GenBank/DDBJ whole genome shotgun (WGS) entry which is preliminary data.</text>
</comment>
<evidence type="ECO:0000256" key="1">
    <source>
        <dbReference type="SAM" id="MobiDB-lite"/>
    </source>
</evidence>
<dbReference type="Proteomes" id="UP000288351">
    <property type="component" value="Unassembled WGS sequence"/>
</dbReference>
<proteinExistence type="predicted"/>
<reference evidence="2 3" key="1">
    <citation type="journal article" date="2019" name="Microbiol. Resour. Announc.">
        <title>Draft Genome Sequence of the Most Traditional epsilon-Poly-l-Lysine Producer, Streptomyces albulus NBRC14147.</title>
        <authorList>
            <person name="Yamanaka K."/>
            <person name="Hamano Y."/>
        </authorList>
    </citation>
    <scope>NUCLEOTIDE SEQUENCE [LARGE SCALE GENOMIC DNA]</scope>
    <source>
        <strain evidence="2 3">NBRC 14147</strain>
    </source>
</reference>
<accession>A0A059W1J5</accession>
<evidence type="ECO:0000313" key="3">
    <source>
        <dbReference type="Proteomes" id="UP000288351"/>
    </source>
</evidence>